<evidence type="ECO:0000313" key="1">
    <source>
        <dbReference type="EMBL" id="KAF2435311.1"/>
    </source>
</evidence>
<name>A0A9P4P288_9PEZI</name>
<comment type="caution">
    <text evidence="1">The sequence shown here is derived from an EMBL/GenBank/DDBJ whole genome shotgun (WGS) entry which is preliminary data.</text>
</comment>
<protein>
    <submittedName>
        <fullName evidence="1">Uncharacterized protein</fullName>
    </submittedName>
</protein>
<dbReference type="Pfam" id="PF11917">
    <property type="entry name" value="DUF3435"/>
    <property type="match status" value="1"/>
</dbReference>
<gene>
    <name evidence="1" type="ORF">EJ08DRAFT_333907</name>
</gene>
<dbReference type="PANTHER" id="PTHR37535">
    <property type="entry name" value="FLUG DOMAIN PROTEIN"/>
    <property type="match status" value="1"/>
</dbReference>
<dbReference type="EMBL" id="MU007013">
    <property type="protein sequence ID" value="KAF2435311.1"/>
    <property type="molecule type" value="Genomic_DNA"/>
</dbReference>
<dbReference type="PANTHER" id="PTHR37535:SF2">
    <property type="entry name" value="FINGER DOMAIN PROTEIN, PUTATIVE (AFU_ORTHOLOGUE AFUA_6G09300)-RELATED"/>
    <property type="match status" value="1"/>
</dbReference>
<dbReference type="OrthoDB" id="3933870at2759"/>
<accession>A0A9P4P288</accession>
<dbReference type="InterPro" id="IPR021842">
    <property type="entry name" value="DUF3435"/>
</dbReference>
<keyword evidence="2" id="KW-1185">Reference proteome</keyword>
<reference evidence="1" key="1">
    <citation type="journal article" date="2020" name="Stud. Mycol.">
        <title>101 Dothideomycetes genomes: a test case for predicting lifestyles and emergence of pathogens.</title>
        <authorList>
            <person name="Haridas S."/>
            <person name="Albert R."/>
            <person name="Binder M."/>
            <person name="Bloem J."/>
            <person name="Labutti K."/>
            <person name="Salamov A."/>
            <person name="Andreopoulos B."/>
            <person name="Baker S."/>
            <person name="Barry K."/>
            <person name="Bills G."/>
            <person name="Bluhm B."/>
            <person name="Cannon C."/>
            <person name="Castanera R."/>
            <person name="Culley D."/>
            <person name="Daum C."/>
            <person name="Ezra D."/>
            <person name="Gonzalez J."/>
            <person name="Henrissat B."/>
            <person name="Kuo A."/>
            <person name="Liang C."/>
            <person name="Lipzen A."/>
            <person name="Lutzoni F."/>
            <person name="Magnuson J."/>
            <person name="Mondo S."/>
            <person name="Nolan M."/>
            <person name="Ohm R."/>
            <person name="Pangilinan J."/>
            <person name="Park H.-J."/>
            <person name="Ramirez L."/>
            <person name="Alfaro M."/>
            <person name="Sun H."/>
            <person name="Tritt A."/>
            <person name="Yoshinaga Y."/>
            <person name="Zwiers L.-H."/>
            <person name="Turgeon B."/>
            <person name="Goodwin S."/>
            <person name="Spatafora J."/>
            <person name="Crous P."/>
            <person name="Grigoriev I."/>
        </authorList>
    </citation>
    <scope>NUCLEOTIDE SEQUENCE</scope>
    <source>
        <strain evidence="1">CBS 130266</strain>
    </source>
</reference>
<dbReference type="Proteomes" id="UP000800235">
    <property type="component" value="Unassembled WGS sequence"/>
</dbReference>
<dbReference type="AlphaFoldDB" id="A0A9P4P288"/>
<organism evidence="1 2">
    <name type="scientific">Tothia fuscella</name>
    <dbReference type="NCBI Taxonomy" id="1048955"/>
    <lineage>
        <taxon>Eukaryota</taxon>
        <taxon>Fungi</taxon>
        <taxon>Dikarya</taxon>
        <taxon>Ascomycota</taxon>
        <taxon>Pezizomycotina</taxon>
        <taxon>Dothideomycetes</taxon>
        <taxon>Pleosporomycetidae</taxon>
        <taxon>Venturiales</taxon>
        <taxon>Cylindrosympodiaceae</taxon>
        <taxon>Tothia</taxon>
    </lineage>
</organism>
<sequence>MVTLLRDPDGSPYRVLLEFTFEFTKQYLGIKDINTFLVPETVYDLALIFSPYILLEGLIFDDQAFAAPSLTSPEKLSALYIESGSNRLRLLLDLALDDIPVLRRAVKTVDGWEISPNMPLTYSMVAPAMKIISNIAGIPQVTRPYALRYGAGKAFNNNGNVSEAM</sequence>
<proteinExistence type="predicted"/>
<evidence type="ECO:0000313" key="2">
    <source>
        <dbReference type="Proteomes" id="UP000800235"/>
    </source>
</evidence>